<feature type="domain" description="DUF1707" evidence="1">
    <location>
        <begin position="14"/>
        <end position="61"/>
    </location>
</feature>
<comment type="caution">
    <text evidence="2">The sequence shown here is derived from an EMBL/GenBank/DDBJ whole genome shotgun (WGS) entry which is preliminary data.</text>
</comment>
<dbReference type="RefSeq" id="WP_143936532.1">
    <property type="nucleotide sequence ID" value="NZ_VKKG01000001.1"/>
</dbReference>
<accession>A0A553K406</accession>
<gene>
    <name evidence="2" type="ORF">FOJ82_00575</name>
</gene>
<dbReference type="Proteomes" id="UP000317638">
    <property type="component" value="Unassembled WGS sequence"/>
</dbReference>
<keyword evidence="3" id="KW-1185">Reference proteome</keyword>
<dbReference type="EMBL" id="VKKG01000001">
    <property type="protein sequence ID" value="TRY19443.1"/>
    <property type="molecule type" value="Genomic_DNA"/>
</dbReference>
<name>A0A553K406_9ACTN</name>
<reference evidence="2 3" key="1">
    <citation type="submission" date="2019-07" db="EMBL/GenBank/DDBJ databases">
        <authorList>
            <person name="Zhou L.-Y."/>
        </authorList>
    </citation>
    <scope>NUCLEOTIDE SEQUENCE [LARGE SCALE GENOMIC DNA]</scope>
    <source>
        <strain evidence="2 3">YIM 101269</strain>
    </source>
</reference>
<dbReference type="InterPro" id="IPR012551">
    <property type="entry name" value="DUF1707_SHOCT-like"/>
</dbReference>
<evidence type="ECO:0000259" key="1">
    <source>
        <dbReference type="Pfam" id="PF08044"/>
    </source>
</evidence>
<evidence type="ECO:0000313" key="3">
    <source>
        <dbReference type="Proteomes" id="UP000317638"/>
    </source>
</evidence>
<dbReference type="OrthoDB" id="3734539at2"/>
<proteinExistence type="predicted"/>
<dbReference type="AlphaFoldDB" id="A0A553K406"/>
<organism evidence="2 3">
    <name type="scientific">Tessaracoccus rhinocerotis</name>
    <dbReference type="NCBI Taxonomy" id="1689449"/>
    <lineage>
        <taxon>Bacteria</taxon>
        <taxon>Bacillati</taxon>
        <taxon>Actinomycetota</taxon>
        <taxon>Actinomycetes</taxon>
        <taxon>Propionibacteriales</taxon>
        <taxon>Propionibacteriaceae</taxon>
        <taxon>Tessaracoccus</taxon>
    </lineage>
</organism>
<dbReference type="Pfam" id="PF08044">
    <property type="entry name" value="DUF1707"/>
    <property type="match status" value="1"/>
</dbReference>
<evidence type="ECO:0000313" key="2">
    <source>
        <dbReference type="EMBL" id="TRY19443.1"/>
    </source>
</evidence>
<protein>
    <submittedName>
        <fullName evidence="2">DUF1707 and DUF4870 domain-containing protein</fullName>
    </submittedName>
</protein>
<sequence length="197" mass="20923">MESMIHDPSRPNLVTDEQRDRAVDYLQQAYAKGTLDAEAFDDRLAQALTATNRSELNASLRGIARVADVNAGALAPAPMALPPVPQGVQNVGAGLVHLAGLPTGFIAPAITKAASAPGSRIWWEASRALSWQVTAMMAMVAVLIGSIIVGTGTPVFLAGLAWFLGTVFFSIRAFNGDDSTGGLERLMLFRPKLPPRR</sequence>